<sequence>IQIPLLNKITEDEQKRIFVLDEQRAELTKQIAQQTCVRPLKSSYSKITRNIGQFYKTPITEFAGDNMYLCYDNTYKSYTKPKTAKLLRDQIQPLTAKQRSSLQNINVKKVTKNQQQKEDSFDQAELQKTIFLTNPVAYGLGGVSWQEVVHRFGRKRNKQTLIEPAKYPFLQYRAEVAKIAQKIFDQKLRWYKQMLVQQELQRWAPEADRLWPEPMYQLLVEMNEIDRFCIERFFCHLGKDVIDIKPGLFQIRCAEFQKQIDKYKDEIDEICEKMYHNKSVTFQSITEYYQKLWQSRVPCCLNPKNFHNCQMETRVERQTTYEDIKRYLEQISKCLDVKQLQIDQMGQKDKFLLFEILINDVTVDFGLEMAKLFEFHFLTPLQTGIADFQQSTKLKSQTQQNFLRQTHKQFISSVELSRTRESESAALVIQKIQSFAQKVLFQQFSYKNERVYQDLFRIETIVENGVKKQKIVSDLFSSEMKFYNGKNENEIVEAKKEEKLQKIPQETYVKVCVPVIFLCAKIAAVKATEETWGVLVNSEQGQIAEVQFLELINNVIDKQGWY</sequence>
<evidence type="ECO:0000313" key="1">
    <source>
        <dbReference type="EMBL" id="JAP90797.1"/>
    </source>
</evidence>
<reference evidence="1" key="1">
    <citation type="submission" date="2015-07" db="EMBL/GenBank/DDBJ databases">
        <title>Adaptation to a free-living lifestyle via gene acquisitions in the diplomonad Trepomonas sp. PC1.</title>
        <authorList>
            <person name="Xu F."/>
            <person name="Jerlstrom-Hultqvist J."/>
            <person name="Kolisko M."/>
            <person name="Simpson A.G.B."/>
            <person name="Roger A.J."/>
            <person name="Svard S.G."/>
            <person name="Andersson J.O."/>
        </authorList>
    </citation>
    <scope>NUCLEOTIDE SEQUENCE</scope>
    <source>
        <strain evidence="1">PC1</strain>
    </source>
</reference>
<gene>
    <name evidence="1" type="ORF">TPC1_17797</name>
</gene>
<dbReference type="AlphaFoldDB" id="A0A146K257"/>
<proteinExistence type="predicted"/>
<feature type="non-terminal residue" evidence="1">
    <location>
        <position position="1"/>
    </location>
</feature>
<organism evidence="1">
    <name type="scientific">Trepomonas sp. PC1</name>
    <dbReference type="NCBI Taxonomy" id="1076344"/>
    <lineage>
        <taxon>Eukaryota</taxon>
        <taxon>Metamonada</taxon>
        <taxon>Diplomonadida</taxon>
        <taxon>Hexamitidae</taxon>
        <taxon>Hexamitinae</taxon>
        <taxon>Trepomonas</taxon>
    </lineage>
</organism>
<feature type="non-terminal residue" evidence="1">
    <location>
        <position position="562"/>
    </location>
</feature>
<accession>A0A146K257</accession>
<dbReference type="EMBL" id="GDID01005809">
    <property type="protein sequence ID" value="JAP90797.1"/>
    <property type="molecule type" value="Transcribed_RNA"/>
</dbReference>
<protein>
    <submittedName>
        <fullName evidence="1">Uncharacterized protein</fullName>
    </submittedName>
</protein>
<name>A0A146K257_9EUKA</name>